<evidence type="ECO:0000256" key="1">
    <source>
        <dbReference type="SAM" id="SignalP"/>
    </source>
</evidence>
<keyword evidence="1" id="KW-0732">Signal</keyword>
<evidence type="ECO:0000313" key="3">
    <source>
        <dbReference type="EMBL" id="OMD50111.1"/>
    </source>
</evidence>
<feature type="signal peptide" evidence="1">
    <location>
        <begin position="1"/>
        <end position="26"/>
    </location>
</feature>
<organism evidence="3 4">
    <name type="scientific">Paenibacillus odorifer</name>
    <dbReference type="NCBI Taxonomy" id="189426"/>
    <lineage>
        <taxon>Bacteria</taxon>
        <taxon>Bacillati</taxon>
        <taxon>Bacillota</taxon>
        <taxon>Bacilli</taxon>
        <taxon>Bacillales</taxon>
        <taxon>Paenibacillaceae</taxon>
        <taxon>Paenibacillus</taxon>
    </lineage>
</organism>
<dbReference type="InterPro" id="IPR036582">
    <property type="entry name" value="Mao_N_sf"/>
</dbReference>
<dbReference type="Gene3D" id="3.30.457.10">
    <property type="entry name" value="Copper amine oxidase-like, N-terminal domain"/>
    <property type="match status" value="1"/>
</dbReference>
<dbReference type="SUPFAM" id="SSF55383">
    <property type="entry name" value="Copper amine oxidase, domain N"/>
    <property type="match status" value="1"/>
</dbReference>
<name>A0ABX3HKW4_9BACL</name>
<evidence type="ECO:0000259" key="2">
    <source>
        <dbReference type="Pfam" id="PF07833"/>
    </source>
</evidence>
<dbReference type="Pfam" id="PF07833">
    <property type="entry name" value="Cu_amine_oxidN1"/>
    <property type="match status" value="1"/>
</dbReference>
<reference evidence="3 4" key="1">
    <citation type="submission" date="2016-10" db="EMBL/GenBank/DDBJ databases">
        <title>Paenibacillus species isolates.</title>
        <authorList>
            <person name="Beno S.M."/>
        </authorList>
    </citation>
    <scope>NUCLEOTIDE SEQUENCE [LARGE SCALE GENOMIC DNA]</scope>
    <source>
        <strain evidence="3 4">FSL R5-0923</strain>
    </source>
</reference>
<evidence type="ECO:0000313" key="4">
    <source>
        <dbReference type="Proteomes" id="UP000187313"/>
    </source>
</evidence>
<dbReference type="RefSeq" id="WP_076299792.1">
    <property type="nucleotide sequence ID" value="NZ_MPTD01000011.1"/>
</dbReference>
<dbReference type="Proteomes" id="UP000187313">
    <property type="component" value="Unassembled WGS sequence"/>
</dbReference>
<feature type="domain" description="Copper amine oxidase-like N-terminal" evidence="2">
    <location>
        <begin position="47"/>
        <end position="144"/>
    </location>
</feature>
<proteinExistence type="predicted"/>
<feature type="chain" id="PRO_5045422341" description="Copper amine oxidase-like N-terminal domain-containing protein" evidence="1">
    <location>
        <begin position="27"/>
        <end position="280"/>
    </location>
</feature>
<comment type="caution">
    <text evidence="3">The sequence shown here is derived from an EMBL/GenBank/DDBJ whole genome shotgun (WGS) entry which is preliminary data.</text>
</comment>
<gene>
    <name evidence="3" type="ORF">BSK51_17545</name>
</gene>
<keyword evidence="4" id="KW-1185">Reference proteome</keyword>
<accession>A0ABX3HKW4</accession>
<sequence>MKLLQLSLAVTLASTLLFGPSYQSFAASTTINSPVLLQINEYNILYTYPKQPYIDSKQRLIVPLRAVSELLGASVSYNAELKQAIIEKNGKEIILTESSNKIIVDGVVKTMDTVPVVYKQSFMLPIRVLLDNMNLRGTHDSQTGILHLEDEAINGFNMVKSIKESDIPPDRIANQNGILPTTFNLTLSELSENKLQQGNINLSAKNISGISIPKGKEDLHVIVIFNNTFQMEADLNPTTEQLRPRPALIKDQVFQQKTEFTAGNYGDYLKYILVVGRILK</sequence>
<dbReference type="EMBL" id="MPTD01000011">
    <property type="protein sequence ID" value="OMD50111.1"/>
    <property type="molecule type" value="Genomic_DNA"/>
</dbReference>
<dbReference type="InterPro" id="IPR012854">
    <property type="entry name" value="Cu_amine_oxidase-like_N"/>
</dbReference>
<protein>
    <recommendedName>
        <fullName evidence="2">Copper amine oxidase-like N-terminal domain-containing protein</fullName>
    </recommendedName>
</protein>